<keyword evidence="3" id="KW-1185">Reference proteome</keyword>
<feature type="chain" id="PRO_5010730754" evidence="1">
    <location>
        <begin position="27"/>
        <end position="227"/>
    </location>
</feature>
<proteinExistence type="predicted"/>
<evidence type="ECO:0000313" key="2">
    <source>
        <dbReference type="EMBL" id="SLM46930.1"/>
    </source>
</evidence>
<dbReference type="EMBL" id="LT828648">
    <property type="protein sequence ID" value="SLM46930.1"/>
    <property type="molecule type" value="Genomic_DNA"/>
</dbReference>
<evidence type="ECO:0000313" key="3">
    <source>
        <dbReference type="Proteomes" id="UP000192042"/>
    </source>
</evidence>
<gene>
    <name evidence="2" type="ORF">NSJP_0758</name>
</gene>
<feature type="signal peptide" evidence="1">
    <location>
        <begin position="1"/>
        <end position="26"/>
    </location>
</feature>
<sequence length="227" mass="24135">MKFHTKGWAAAAAVASVVSMASAALAIESFQERFEWGDMSKPTTLQGRVIILDPYDEAVWINIAVFGGNAESGLFWQKIHPGKNLKFYADKGAWEELKKMGRPHAGPAAAKEVPPGSTTDLIEFTVTETEQNHRVISAVKKLQETAGAPGKPVSISALRLKDCVGKNEMDASCYAAKQGLNTSPKTPDGATLPMQYDVLLPGGKPVGGLIPWTAKYNLPGSGGGSAH</sequence>
<dbReference type="OrthoDB" id="9774961at2"/>
<dbReference type="Proteomes" id="UP000192042">
    <property type="component" value="Chromosome I"/>
</dbReference>
<organism evidence="2 3">
    <name type="scientific">Nitrospira japonica</name>
    <dbReference type="NCBI Taxonomy" id="1325564"/>
    <lineage>
        <taxon>Bacteria</taxon>
        <taxon>Pseudomonadati</taxon>
        <taxon>Nitrospirota</taxon>
        <taxon>Nitrospiria</taxon>
        <taxon>Nitrospirales</taxon>
        <taxon>Nitrospiraceae</taxon>
        <taxon>Nitrospira</taxon>
    </lineage>
</organism>
<keyword evidence="1" id="KW-0732">Signal</keyword>
<dbReference type="KEGG" id="nja:NSJP_0758"/>
<evidence type="ECO:0000256" key="1">
    <source>
        <dbReference type="SAM" id="SignalP"/>
    </source>
</evidence>
<dbReference type="AlphaFoldDB" id="A0A1W1I1P4"/>
<dbReference type="RefSeq" id="WP_080885538.1">
    <property type="nucleotide sequence ID" value="NZ_LT828648.1"/>
</dbReference>
<name>A0A1W1I1P4_9BACT</name>
<protein>
    <submittedName>
        <fullName evidence="2">Uncharacterized protein</fullName>
    </submittedName>
</protein>
<reference evidence="2 3" key="1">
    <citation type="submission" date="2017-03" db="EMBL/GenBank/DDBJ databases">
        <authorList>
            <person name="Afonso C.L."/>
            <person name="Miller P.J."/>
            <person name="Scott M.A."/>
            <person name="Spackman E."/>
            <person name="Goraichik I."/>
            <person name="Dimitrov K.M."/>
            <person name="Suarez D.L."/>
            <person name="Swayne D.E."/>
        </authorList>
    </citation>
    <scope>NUCLEOTIDE SEQUENCE [LARGE SCALE GENOMIC DNA]</scope>
    <source>
        <strain evidence="2">Genome sequencing of Nitrospira japonica strain NJ11</strain>
    </source>
</reference>
<accession>A0A1W1I1P4</accession>